<feature type="domain" description="VOC" evidence="1">
    <location>
        <begin position="1"/>
        <end position="116"/>
    </location>
</feature>
<dbReference type="Pfam" id="PF18029">
    <property type="entry name" value="Glyoxalase_6"/>
    <property type="match status" value="1"/>
</dbReference>
<dbReference type="InterPro" id="IPR037523">
    <property type="entry name" value="VOC_core"/>
</dbReference>
<dbReference type="PROSITE" id="PS51819">
    <property type="entry name" value="VOC"/>
    <property type="match status" value="1"/>
</dbReference>
<dbReference type="InterPro" id="IPR041581">
    <property type="entry name" value="Glyoxalase_6"/>
</dbReference>
<dbReference type="EMBL" id="RFFJ01000031">
    <property type="protein sequence ID" value="RMI42788.1"/>
    <property type="molecule type" value="Genomic_DNA"/>
</dbReference>
<dbReference type="AlphaFoldDB" id="A0A3M2M6R7"/>
<dbReference type="SUPFAM" id="SSF54593">
    <property type="entry name" value="Glyoxalase/Bleomycin resistance protein/Dihydroxybiphenyl dioxygenase"/>
    <property type="match status" value="1"/>
</dbReference>
<dbReference type="Gene3D" id="3.10.180.10">
    <property type="entry name" value="2,3-Dihydroxybiphenyl 1,2-Dioxygenase, domain 1"/>
    <property type="match status" value="1"/>
</dbReference>
<proteinExistence type="predicted"/>
<protein>
    <recommendedName>
        <fullName evidence="1">VOC domain-containing protein</fullName>
    </recommendedName>
</protein>
<accession>A0A3M2M6R7</accession>
<keyword evidence="3" id="KW-1185">Reference proteome</keyword>
<dbReference type="Proteomes" id="UP000278673">
    <property type="component" value="Unassembled WGS sequence"/>
</dbReference>
<dbReference type="InterPro" id="IPR029068">
    <property type="entry name" value="Glyas_Bleomycin-R_OHBP_Dase"/>
</dbReference>
<sequence>MKIPAPDWAATVAFYRDTLGLEVVDEAEGEATGTATVSHTVAVRFGPTTLWLDRVPGAARSDVWLELRTPHLESARERLARAGHQPLDTVEPFTAPDTRAHWYRNPAGVVHLLTEE</sequence>
<evidence type="ECO:0000313" key="2">
    <source>
        <dbReference type="EMBL" id="RMI42788.1"/>
    </source>
</evidence>
<comment type="caution">
    <text evidence="2">The sequence shown here is derived from an EMBL/GenBank/DDBJ whole genome shotgun (WGS) entry which is preliminary data.</text>
</comment>
<gene>
    <name evidence="2" type="ORF">EBN88_08610</name>
</gene>
<reference evidence="2 3" key="1">
    <citation type="submission" date="2018-10" db="EMBL/GenBank/DDBJ databases">
        <title>Isolation, diversity and antifungal activity of actinobacteria from wheat.</title>
        <authorList>
            <person name="Han C."/>
        </authorList>
    </citation>
    <scope>NUCLEOTIDE SEQUENCE [LARGE SCALE GENOMIC DNA]</scope>
    <source>
        <strain evidence="2 3">NEAU-YY642</strain>
    </source>
</reference>
<name>A0A3M2M6R7_9ACTN</name>
<evidence type="ECO:0000313" key="3">
    <source>
        <dbReference type="Proteomes" id="UP000278673"/>
    </source>
</evidence>
<organism evidence="2 3">
    <name type="scientific">Streptomyces triticirhizae</name>
    <dbReference type="NCBI Taxonomy" id="2483353"/>
    <lineage>
        <taxon>Bacteria</taxon>
        <taxon>Bacillati</taxon>
        <taxon>Actinomycetota</taxon>
        <taxon>Actinomycetes</taxon>
        <taxon>Kitasatosporales</taxon>
        <taxon>Streptomycetaceae</taxon>
        <taxon>Streptomyces</taxon>
    </lineage>
</organism>
<evidence type="ECO:0000259" key="1">
    <source>
        <dbReference type="PROSITE" id="PS51819"/>
    </source>
</evidence>